<keyword evidence="8" id="KW-0472">Membrane</keyword>
<keyword evidence="11" id="KW-0969">Cilium</keyword>
<keyword evidence="6" id="KW-0145">Chemotaxis</keyword>
<sequence length="307" mass="32720">MTVQEHVGGGVPASPLRSIELYDFRRPSTLAREHSRVLELAFETFARQWGTQLTSRVRAMAQVSCEQVIMTRYDDYAASLPPTTAMVLCTIEGHQSKAVVQFPTSAGLSWIGSMLGGTVTGAVPERQFTAVEQALLGKVMEQALEDLGYSLGALLPAALAVEKVHYNSQFAQAAPTAELMIVARFFIRVGENLAPATVAIPADTILPQLGGAAIAVNQAESHAALRSQLGEVPVTVGARFAPVTITPERVLSLAVGDVLRLPHPQHRPLRLAVDGEPLATAAVGRSGTRLACIVVTTEENTRVENPA</sequence>
<keyword evidence="11" id="KW-0282">Flagellum</keyword>
<dbReference type="Pfam" id="PF01052">
    <property type="entry name" value="FliMN_C"/>
    <property type="match status" value="1"/>
</dbReference>
<dbReference type="GO" id="GO:0005886">
    <property type="term" value="C:plasma membrane"/>
    <property type="evidence" value="ECO:0007669"/>
    <property type="project" value="UniProtKB-SubCell"/>
</dbReference>
<evidence type="ECO:0000313" key="12">
    <source>
        <dbReference type="Proteomes" id="UP001321506"/>
    </source>
</evidence>
<dbReference type="PANTHER" id="PTHR30034:SF6">
    <property type="entry name" value="YOP PROTEINS TRANSLOCATION PROTEIN Q"/>
    <property type="match status" value="1"/>
</dbReference>
<dbReference type="SUPFAM" id="SSF103039">
    <property type="entry name" value="CheC-like"/>
    <property type="match status" value="1"/>
</dbReference>
<dbReference type="GO" id="GO:0050918">
    <property type="term" value="P:positive chemotaxis"/>
    <property type="evidence" value="ECO:0007669"/>
    <property type="project" value="TreeGrafter"/>
</dbReference>
<dbReference type="CDD" id="cd17908">
    <property type="entry name" value="FliM"/>
    <property type="match status" value="1"/>
</dbReference>
<evidence type="ECO:0000256" key="9">
    <source>
        <dbReference type="ARBA" id="ARBA00023143"/>
    </source>
</evidence>
<dbReference type="GO" id="GO:0003774">
    <property type="term" value="F:cytoskeletal motor activity"/>
    <property type="evidence" value="ECO:0007669"/>
    <property type="project" value="InterPro"/>
</dbReference>
<dbReference type="Gene3D" id="2.30.330.10">
    <property type="entry name" value="SpoA-like"/>
    <property type="match status" value="1"/>
</dbReference>
<feature type="domain" description="Flagellar motor switch protein FliN-like C-terminal" evidence="10">
    <location>
        <begin position="228"/>
        <end position="293"/>
    </location>
</feature>
<dbReference type="InterPro" id="IPR028976">
    <property type="entry name" value="CheC-like_sf"/>
</dbReference>
<protein>
    <recommendedName>
        <fullName evidence="4">Flagellar motor switch protein FliM</fullName>
    </recommendedName>
</protein>
<evidence type="ECO:0000256" key="4">
    <source>
        <dbReference type="ARBA" id="ARBA00021898"/>
    </source>
</evidence>
<dbReference type="GO" id="GO:0071978">
    <property type="term" value="P:bacterial-type flagellum-dependent swarming motility"/>
    <property type="evidence" value="ECO:0007669"/>
    <property type="project" value="TreeGrafter"/>
</dbReference>
<dbReference type="SUPFAM" id="SSF101801">
    <property type="entry name" value="Surface presentation of antigens (SPOA)"/>
    <property type="match status" value="1"/>
</dbReference>
<evidence type="ECO:0000256" key="6">
    <source>
        <dbReference type="ARBA" id="ARBA00022500"/>
    </source>
</evidence>
<keyword evidence="12" id="KW-1185">Reference proteome</keyword>
<evidence type="ECO:0000256" key="1">
    <source>
        <dbReference type="ARBA" id="ARBA00004117"/>
    </source>
</evidence>
<evidence type="ECO:0000256" key="5">
    <source>
        <dbReference type="ARBA" id="ARBA00022475"/>
    </source>
</evidence>
<keyword evidence="7" id="KW-0283">Flagellar rotation</keyword>
<dbReference type="PANTHER" id="PTHR30034">
    <property type="entry name" value="FLAGELLAR MOTOR SWITCH PROTEIN FLIM"/>
    <property type="match status" value="1"/>
</dbReference>
<evidence type="ECO:0000256" key="2">
    <source>
        <dbReference type="ARBA" id="ARBA00004202"/>
    </source>
</evidence>
<proteinExistence type="inferred from homology"/>
<keyword evidence="5" id="KW-1003">Cell membrane</keyword>
<gene>
    <name evidence="11" type="ORF">QF206_02780</name>
</gene>
<reference evidence="11 12" key="1">
    <citation type="submission" date="2023-04" db="EMBL/GenBank/DDBJ databases">
        <title>Klugiella caeni sp. nov. isolated from the sludge of biochemical tank.</title>
        <authorList>
            <person name="Geng K."/>
        </authorList>
    </citation>
    <scope>NUCLEOTIDE SEQUENCE [LARGE SCALE GENOMIC DNA]</scope>
    <source>
        <strain evidence="11 12">YN-L-19</strain>
    </source>
</reference>
<organism evidence="11 12">
    <name type="scientific">Ruicaihuangia caeni</name>
    <dbReference type="NCBI Taxonomy" id="3042517"/>
    <lineage>
        <taxon>Bacteria</taxon>
        <taxon>Bacillati</taxon>
        <taxon>Actinomycetota</taxon>
        <taxon>Actinomycetes</taxon>
        <taxon>Micrococcales</taxon>
        <taxon>Microbacteriaceae</taxon>
        <taxon>Ruicaihuangia</taxon>
    </lineage>
</organism>
<dbReference type="Proteomes" id="UP001321506">
    <property type="component" value="Unassembled WGS sequence"/>
</dbReference>
<evidence type="ECO:0000259" key="10">
    <source>
        <dbReference type="Pfam" id="PF01052"/>
    </source>
</evidence>
<keyword evidence="9" id="KW-0975">Bacterial flagellum</keyword>
<dbReference type="AlphaFoldDB" id="A0AAW6T7Y6"/>
<dbReference type="InterPro" id="IPR036429">
    <property type="entry name" value="SpoA-like_sf"/>
</dbReference>
<comment type="caution">
    <text evidence="11">The sequence shown here is derived from an EMBL/GenBank/DDBJ whole genome shotgun (WGS) entry which is preliminary data.</text>
</comment>
<evidence type="ECO:0000256" key="3">
    <source>
        <dbReference type="ARBA" id="ARBA00011049"/>
    </source>
</evidence>
<keyword evidence="11" id="KW-0966">Cell projection</keyword>
<dbReference type="EMBL" id="JASATX010000001">
    <property type="protein sequence ID" value="MDI2097893.1"/>
    <property type="molecule type" value="Genomic_DNA"/>
</dbReference>
<comment type="subcellular location">
    <subcellularLocation>
        <location evidence="1">Bacterial flagellum basal body</location>
    </subcellularLocation>
    <subcellularLocation>
        <location evidence="2">Cell membrane</location>
        <topology evidence="2">Peripheral membrane protein</topology>
    </subcellularLocation>
</comment>
<evidence type="ECO:0000256" key="7">
    <source>
        <dbReference type="ARBA" id="ARBA00022779"/>
    </source>
</evidence>
<dbReference type="GO" id="GO:0009425">
    <property type="term" value="C:bacterial-type flagellum basal body"/>
    <property type="evidence" value="ECO:0007669"/>
    <property type="project" value="UniProtKB-SubCell"/>
</dbReference>
<dbReference type="InterPro" id="IPR001543">
    <property type="entry name" value="FliN-like_C"/>
</dbReference>
<evidence type="ECO:0000256" key="8">
    <source>
        <dbReference type="ARBA" id="ARBA00023136"/>
    </source>
</evidence>
<dbReference type="RefSeq" id="WP_281487666.1">
    <property type="nucleotide sequence ID" value="NZ_JASATX010000001.1"/>
</dbReference>
<comment type="similarity">
    <text evidence="3">Belongs to the FliM family.</text>
</comment>
<evidence type="ECO:0000313" key="11">
    <source>
        <dbReference type="EMBL" id="MDI2097893.1"/>
    </source>
</evidence>
<dbReference type="Gene3D" id="3.40.1550.10">
    <property type="entry name" value="CheC-like"/>
    <property type="match status" value="1"/>
</dbReference>
<dbReference type="PIRSF" id="PIRSF002888">
    <property type="entry name" value="FliM"/>
    <property type="match status" value="1"/>
</dbReference>
<accession>A0AAW6T7Y6</accession>
<dbReference type="Pfam" id="PF02154">
    <property type="entry name" value="FliM"/>
    <property type="match status" value="1"/>
</dbReference>
<dbReference type="InterPro" id="IPR001689">
    <property type="entry name" value="Flag_FliM"/>
</dbReference>
<name>A0AAW6T7Y6_9MICO</name>